<gene>
    <name evidence="1" type="ORF">DVH24_014357</name>
</gene>
<evidence type="ECO:0000313" key="2">
    <source>
        <dbReference type="Proteomes" id="UP000290289"/>
    </source>
</evidence>
<dbReference type="STRING" id="3750.A0A498IWF8"/>
<dbReference type="Proteomes" id="UP000290289">
    <property type="component" value="Chromosome 10"/>
</dbReference>
<evidence type="ECO:0000313" key="1">
    <source>
        <dbReference type="EMBL" id="RXH85773.1"/>
    </source>
</evidence>
<dbReference type="CDD" id="cd02947">
    <property type="entry name" value="TRX_family"/>
    <property type="match status" value="1"/>
</dbReference>
<name>A0A498IWF8_MALDO</name>
<proteinExistence type="predicted"/>
<keyword evidence="2" id="KW-1185">Reference proteome</keyword>
<protein>
    <recommendedName>
        <fullName evidence="3">Thioredoxin domain-containing protein</fullName>
    </recommendedName>
</protein>
<dbReference type="AlphaFoldDB" id="A0A498IWF8"/>
<sequence>MSIHVTSTPKSPVLLDSLHFLQHRRRLSSAPAPSPSPSPAPGNAPFSFSSNFCDLMMILLLPLRLLCIFIAIKFPRPADIVILWKQDKVERAIQKVQDGLLPAVFYFASQICVDSNLFGSPTVRKMREKFPHVTVHKYVHTFEDDLLGMNVMFTPTFHFYQNGKKVDEIFANPYQNRTADEIPDLAMEICEKPYR</sequence>
<dbReference type="EMBL" id="RDQH01000336">
    <property type="protein sequence ID" value="RXH85773.1"/>
    <property type="molecule type" value="Genomic_DNA"/>
</dbReference>
<reference evidence="1 2" key="1">
    <citation type="submission" date="2018-10" db="EMBL/GenBank/DDBJ databases">
        <title>A high-quality apple genome assembly.</title>
        <authorList>
            <person name="Hu J."/>
        </authorList>
    </citation>
    <scope>NUCLEOTIDE SEQUENCE [LARGE SCALE GENOMIC DNA]</scope>
    <source>
        <strain evidence="2">cv. HFTH1</strain>
        <tissue evidence="1">Young leaf</tissue>
    </source>
</reference>
<dbReference type="Gene3D" id="3.40.30.10">
    <property type="entry name" value="Glutaredoxin"/>
    <property type="match status" value="1"/>
</dbReference>
<evidence type="ECO:0008006" key="3">
    <source>
        <dbReference type="Google" id="ProtNLM"/>
    </source>
</evidence>
<accession>A0A498IWF8</accession>
<comment type="caution">
    <text evidence="1">The sequence shown here is derived from an EMBL/GenBank/DDBJ whole genome shotgun (WGS) entry which is preliminary data.</text>
</comment>
<organism evidence="1 2">
    <name type="scientific">Malus domestica</name>
    <name type="common">Apple</name>
    <name type="synonym">Pyrus malus</name>
    <dbReference type="NCBI Taxonomy" id="3750"/>
    <lineage>
        <taxon>Eukaryota</taxon>
        <taxon>Viridiplantae</taxon>
        <taxon>Streptophyta</taxon>
        <taxon>Embryophyta</taxon>
        <taxon>Tracheophyta</taxon>
        <taxon>Spermatophyta</taxon>
        <taxon>Magnoliopsida</taxon>
        <taxon>eudicotyledons</taxon>
        <taxon>Gunneridae</taxon>
        <taxon>Pentapetalae</taxon>
        <taxon>rosids</taxon>
        <taxon>fabids</taxon>
        <taxon>Rosales</taxon>
        <taxon>Rosaceae</taxon>
        <taxon>Amygdaloideae</taxon>
        <taxon>Maleae</taxon>
        <taxon>Malus</taxon>
    </lineage>
</organism>